<protein>
    <submittedName>
        <fullName evidence="3">Uncharacterized protein</fullName>
    </submittedName>
</protein>
<keyword evidence="1" id="KW-0175">Coiled coil</keyword>
<reference evidence="3" key="1">
    <citation type="submission" date="2021-01" db="EMBL/GenBank/DDBJ databases">
        <authorList>
            <consortium name="Genoscope - CEA"/>
            <person name="William W."/>
        </authorList>
    </citation>
    <scope>NUCLEOTIDE SEQUENCE</scope>
</reference>
<dbReference type="AlphaFoldDB" id="A0A8S1SZ93"/>
<feature type="region of interest" description="Disordered" evidence="2">
    <location>
        <begin position="547"/>
        <end position="584"/>
    </location>
</feature>
<evidence type="ECO:0000313" key="4">
    <source>
        <dbReference type="Proteomes" id="UP000683925"/>
    </source>
</evidence>
<evidence type="ECO:0000256" key="2">
    <source>
        <dbReference type="SAM" id="MobiDB-lite"/>
    </source>
</evidence>
<dbReference type="EMBL" id="CAJJDP010000015">
    <property type="protein sequence ID" value="CAD8143822.1"/>
    <property type="molecule type" value="Genomic_DNA"/>
</dbReference>
<name>A0A8S1SZ93_PAROT</name>
<dbReference type="Proteomes" id="UP000683925">
    <property type="component" value="Unassembled WGS sequence"/>
</dbReference>
<feature type="coiled-coil region" evidence="1">
    <location>
        <begin position="1"/>
        <end position="28"/>
    </location>
</feature>
<feature type="coiled-coil region" evidence="1">
    <location>
        <begin position="438"/>
        <end position="465"/>
    </location>
</feature>
<sequence length="627" mass="74857">MQQQQQRNSLVQELLKSINQQNQSLTNQNKVLHEFQWFELDNQIRIRVHELMEPHLKLFLDQRFQYDILAVKLEKYIQNYEEFKSLYFQNGKNQSIVQQLQQQMTELESRIEQLQQTDQFTINEINKKVDLLQISKDQHLQQITLLDKNQCQSLQSMESFRQQNQQFKQLLLENLDQVKLQNNIAVNNVQDKLLEVNLRIDNQYSYQKDLTLKNDRIFEELSTLNNKMIQQISWVSQDQKNIELLQQIVPKFDELLAQDRYVTNELQFMKNKQSYFENYIEKYFPLFLQGSISQTLHNCLDDSNLYRLAKFEEEKFTLLNNIIVEDKGTPDLDKRIHEYTSVIEEQLKRNFQILKNNVNKQSIKKKEQSMESQSVYPQSKNKQDFSDIQNLLEKNEIEYFIQQRLVEFKKQIDKSLNHLSTTVDTLEQTYDLLHQKMISQFEQMKTQHNQQILQIEQQLQELNESFSAVPLFINEINEIQQQQQQNIKKLNQFQILNSEKNQSETQLNDQRYTLEQCQDILNESIYQLKNENDSMCQESPIKKLSSQLNVDDRKSVRTKTASQSGMRKSIKSMHSSSQTRSSNDKRKFYLLGSKLQQEVCQSMNLSILQPRKTNSRILFQSKAYVKD</sequence>
<keyword evidence="4" id="KW-1185">Reference proteome</keyword>
<feature type="coiled-coil region" evidence="1">
    <location>
        <begin position="97"/>
        <end position="124"/>
    </location>
</feature>
<gene>
    <name evidence="3" type="ORF">POCTA_138.1.T0150229</name>
</gene>
<comment type="caution">
    <text evidence="3">The sequence shown here is derived from an EMBL/GenBank/DDBJ whole genome shotgun (WGS) entry which is preliminary data.</text>
</comment>
<dbReference type="OMA" id="SQSGMRK"/>
<dbReference type="OrthoDB" id="306102at2759"/>
<proteinExistence type="predicted"/>
<feature type="compositionally biased region" description="Polar residues" evidence="2">
    <location>
        <begin position="558"/>
        <end position="581"/>
    </location>
</feature>
<accession>A0A8S1SZ93</accession>
<evidence type="ECO:0000313" key="3">
    <source>
        <dbReference type="EMBL" id="CAD8143822.1"/>
    </source>
</evidence>
<evidence type="ECO:0000256" key="1">
    <source>
        <dbReference type="SAM" id="Coils"/>
    </source>
</evidence>
<organism evidence="3 4">
    <name type="scientific">Paramecium octaurelia</name>
    <dbReference type="NCBI Taxonomy" id="43137"/>
    <lineage>
        <taxon>Eukaryota</taxon>
        <taxon>Sar</taxon>
        <taxon>Alveolata</taxon>
        <taxon>Ciliophora</taxon>
        <taxon>Intramacronucleata</taxon>
        <taxon>Oligohymenophorea</taxon>
        <taxon>Peniculida</taxon>
        <taxon>Parameciidae</taxon>
        <taxon>Paramecium</taxon>
    </lineage>
</organism>